<dbReference type="InterPro" id="IPR000485">
    <property type="entry name" value="AsnC-type_HTH_dom"/>
</dbReference>
<dbReference type="Gene3D" id="1.10.10.10">
    <property type="entry name" value="Winged helix-like DNA-binding domain superfamily/Winged helix DNA-binding domain"/>
    <property type="match status" value="1"/>
</dbReference>
<dbReference type="PRINTS" id="PR00033">
    <property type="entry name" value="HTHASNC"/>
</dbReference>
<evidence type="ECO:0000313" key="5">
    <source>
        <dbReference type="EMBL" id="MBB4662768.1"/>
    </source>
</evidence>
<dbReference type="InterPro" id="IPR036388">
    <property type="entry name" value="WH-like_DNA-bd_sf"/>
</dbReference>
<dbReference type="Proteomes" id="UP000585272">
    <property type="component" value="Unassembled WGS sequence"/>
</dbReference>
<gene>
    <name evidence="5" type="ORF">BDZ31_002354</name>
</gene>
<keyword evidence="1" id="KW-0805">Transcription regulation</keyword>
<dbReference type="InterPro" id="IPR019887">
    <property type="entry name" value="Tscrpt_reg_AsnC/Lrp_C"/>
</dbReference>
<dbReference type="AlphaFoldDB" id="A0A840IFK2"/>
<dbReference type="Pfam" id="PF01037">
    <property type="entry name" value="AsnC_trans_reg"/>
    <property type="match status" value="1"/>
</dbReference>
<dbReference type="GO" id="GO:0005829">
    <property type="term" value="C:cytosol"/>
    <property type="evidence" value="ECO:0007669"/>
    <property type="project" value="TreeGrafter"/>
</dbReference>
<dbReference type="Gene3D" id="3.30.70.920">
    <property type="match status" value="1"/>
</dbReference>
<keyword evidence="6" id="KW-1185">Reference proteome</keyword>
<dbReference type="InterPro" id="IPR019888">
    <property type="entry name" value="Tscrpt_reg_AsnC-like"/>
</dbReference>
<dbReference type="PANTHER" id="PTHR30154">
    <property type="entry name" value="LEUCINE-RESPONSIVE REGULATORY PROTEIN"/>
    <property type="match status" value="1"/>
</dbReference>
<dbReference type="SUPFAM" id="SSF46785">
    <property type="entry name" value="Winged helix' DNA-binding domain"/>
    <property type="match status" value="1"/>
</dbReference>
<dbReference type="SUPFAM" id="SSF54909">
    <property type="entry name" value="Dimeric alpha+beta barrel"/>
    <property type="match status" value="1"/>
</dbReference>
<dbReference type="SMART" id="SM00344">
    <property type="entry name" value="HTH_ASNC"/>
    <property type="match status" value="1"/>
</dbReference>
<evidence type="ECO:0000259" key="4">
    <source>
        <dbReference type="PROSITE" id="PS50956"/>
    </source>
</evidence>
<dbReference type="EMBL" id="JACHNU010000002">
    <property type="protein sequence ID" value="MBB4662768.1"/>
    <property type="molecule type" value="Genomic_DNA"/>
</dbReference>
<evidence type="ECO:0000256" key="3">
    <source>
        <dbReference type="ARBA" id="ARBA00023163"/>
    </source>
</evidence>
<dbReference type="PROSITE" id="PS50956">
    <property type="entry name" value="HTH_ASNC_2"/>
    <property type="match status" value="1"/>
</dbReference>
<organism evidence="5 6">
    <name type="scientific">Conexibacter arvalis</name>
    <dbReference type="NCBI Taxonomy" id="912552"/>
    <lineage>
        <taxon>Bacteria</taxon>
        <taxon>Bacillati</taxon>
        <taxon>Actinomycetota</taxon>
        <taxon>Thermoleophilia</taxon>
        <taxon>Solirubrobacterales</taxon>
        <taxon>Conexibacteraceae</taxon>
        <taxon>Conexibacter</taxon>
    </lineage>
</organism>
<dbReference type="InterPro" id="IPR036390">
    <property type="entry name" value="WH_DNA-bd_sf"/>
</dbReference>
<sequence>MADRKRGIAGSATLDDLDRALVAALQADGRESFRNIARRLNVAEGTIRNRYERLSDAGVLDVVGVTNPLALGFDAMAMVGVKTSGRPQQVAEALSGMEEVSYVVIVAGQFDLLVEVVCTDHAHLLEMTERLRALDGIVTTDTFVYLKLARQSFEHGQLPRR</sequence>
<keyword evidence="2" id="KW-0238">DNA-binding</keyword>
<dbReference type="InterPro" id="IPR011008">
    <property type="entry name" value="Dimeric_a/b-barrel"/>
</dbReference>
<dbReference type="PANTHER" id="PTHR30154:SF34">
    <property type="entry name" value="TRANSCRIPTIONAL REGULATOR AZLB"/>
    <property type="match status" value="1"/>
</dbReference>
<dbReference type="RefSeq" id="WP_183342202.1">
    <property type="nucleotide sequence ID" value="NZ_JACHNU010000002.1"/>
</dbReference>
<evidence type="ECO:0000256" key="2">
    <source>
        <dbReference type="ARBA" id="ARBA00023125"/>
    </source>
</evidence>
<comment type="caution">
    <text evidence="5">The sequence shown here is derived from an EMBL/GenBank/DDBJ whole genome shotgun (WGS) entry which is preliminary data.</text>
</comment>
<evidence type="ECO:0000313" key="6">
    <source>
        <dbReference type="Proteomes" id="UP000585272"/>
    </source>
</evidence>
<protein>
    <submittedName>
        <fullName evidence="5">Lrp/AsnC family transcriptional regulator for asnA, asnC and gidA</fullName>
    </submittedName>
</protein>
<dbReference type="GO" id="GO:0043565">
    <property type="term" value="F:sequence-specific DNA binding"/>
    <property type="evidence" value="ECO:0007669"/>
    <property type="project" value="InterPro"/>
</dbReference>
<reference evidence="5 6" key="1">
    <citation type="submission" date="2020-08" db="EMBL/GenBank/DDBJ databases">
        <title>Genomic Encyclopedia of Archaeal and Bacterial Type Strains, Phase II (KMG-II): from individual species to whole genera.</title>
        <authorList>
            <person name="Goeker M."/>
        </authorList>
    </citation>
    <scope>NUCLEOTIDE SEQUENCE [LARGE SCALE GENOMIC DNA]</scope>
    <source>
        <strain evidence="5 6">DSM 23288</strain>
    </source>
</reference>
<evidence type="ECO:0000256" key="1">
    <source>
        <dbReference type="ARBA" id="ARBA00023015"/>
    </source>
</evidence>
<keyword evidence="3" id="KW-0804">Transcription</keyword>
<feature type="domain" description="HTH asnC-type" evidence="4">
    <location>
        <begin position="14"/>
        <end position="74"/>
    </location>
</feature>
<dbReference type="GO" id="GO:0043200">
    <property type="term" value="P:response to amino acid"/>
    <property type="evidence" value="ECO:0007669"/>
    <property type="project" value="TreeGrafter"/>
</dbReference>
<proteinExistence type="predicted"/>
<name>A0A840IFK2_9ACTN</name>
<dbReference type="Pfam" id="PF13404">
    <property type="entry name" value="HTH_AsnC-type"/>
    <property type="match status" value="1"/>
</dbReference>
<accession>A0A840IFK2</accession>